<dbReference type="GO" id="GO:0004853">
    <property type="term" value="F:uroporphyrinogen decarboxylase activity"/>
    <property type="evidence" value="ECO:0007669"/>
    <property type="project" value="UniProtKB-EC"/>
</dbReference>
<evidence type="ECO:0000256" key="3">
    <source>
        <dbReference type="ARBA" id="ARBA00012288"/>
    </source>
</evidence>
<evidence type="ECO:0000259" key="10">
    <source>
        <dbReference type="PROSITE" id="PS00906"/>
    </source>
</evidence>
<keyword evidence="4 7" id="KW-0210">Decarboxylase</keyword>
<name>A0ABW0I1T4_9BACL</name>
<dbReference type="InterPro" id="IPR038071">
    <property type="entry name" value="UROD/MetE-like_sf"/>
</dbReference>
<comment type="similarity">
    <text evidence="2 7 9">Belongs to the uroporphyrinogen decarboxylase family.</text>
</comment>
<dbReference type="InterPro" id="IPR006361">
    <property type="entry name" value="Uroporphyrinogen_deCO2ase_HemE"/>
</dbReference>
<comment type="catalytic activity">
    <reaction evidence="7 8">
        <text>uroporphyrinogen III + 4 H(+) = coproporphyrinogen III + 4 CO2</text>
        <dbReference type="Rhea" id="RHEA:19865"/>
        <dbReference type="ChEBI" id="CHEBI:15378"/>
        <dbReference type="ChEBI" id="CHEBI:16526"/>
        <dbReference type="ChEBI" id="CHEBI:57308"/>
        <dbReference type="ChEBI" id="CHEBI:57309"/>
        <dbReference type="EC" id="4.1.1.37"/>
    </reaction>
</comment>
<dbReference type="Gene3D" id="3.20.20.210">
    <property type="match status" value="1"/>
</dbReference>
<evidence type="ECO:0000256" key="4">
    <source>
        <dbReference type="ARBA" id="ARBA00022793"/>
    </source>
</evidence>
<dbReference type="PANTHER" id="PTHR21091:SF169">
    <property type="entry name" value="UROPORPHYRINOGEN DECARBOXYLASE"/>
    <property type="match status" value="1"/>
</dbReference>
<comment type="subcellular location">
    <subcellularLocation>
        <location evidence="7">Cytoplasm</location>
    </subcellularLocation>
</comment>
<dbReference type="CDD" id="cd00717">
    <property type="entry name" value="URO-D"/>
    <property type="match status" value="1"/>
</dbReference>
<dbReference type="InterPro" id="IPR000257">
    <property type="entry name" value="Uroporphyrinogen_deCOase"/>
</dbReference>
<comment type="caution">
    <text evidence="7">Lacks conserved residue(s) required for the propagation of feature annotation.</text>
</comment>
<dbReference type="EMBL" id="JBHSMI010000029">
    <property type="protein sequence ID" value="MFC5405247.1"/>
    <property type="molecule type" value="Genomic_DNA"/>
</dbReference>
<evidence type="ECO:0000313" key="12">
    <source>
        <dbReference type="Proteomes" id="UP001596113"/>
    </source>
</evidence>
<keyword evidence="12" id="KW-1185">Reference proteome</keyword>
<keyword evidence="7" id="KW-0963">Cytoplasm</keyword>
<reference evidence="12" key="1">
    <citation type="journal article" date="2019" name="Int. J. Syst. Evol. Microbiol.">
        <title>The Global Catalogue of Microorganisms (GCM) 10K type strain sequencing project: providing services to taxonomists for standard genome sequencing and annotation.</title>
        <authorList>
            <consortium name="The Broad Institute Genomics Platform"/>
            <consortium name="The Broad Institute Genome Sequencing Center for Infectious Disease"/>
            <person name="Wu L."/>
            <person name="Ma J."/>
        </authorList>
    </citation>
    <scope>NUCLEOTIDE SEQUENCE [LARGE SCALE GENOMIC DNA]</scope>
    <source>
        <strain evidence="12">CGMCC 1.18575</strain>
    </source>
</reference>
<dbReference type="PROSITE" id="PS00906">
    <property type="entry name" value="UROD_1"/>
    <property type="match status" value="1"/>
</dbReference>
<evidence type="ECO:0000256" key="8">
    <source>
        <dbReference type="RuleBase" id="RU000554"/>
    </source>
</evidence>
<proteinExistence type="inferred from homology"/>
<evidence type="ECO:0000313" key="11">
    <source>
        <dbReference type="EMBL" id="MFC5405247.1"/>
    </source>
</evidence>
<evidence type="ECO:0000256" key="1">
    <source>
        <dbReference type="ARBA" id="ARBA00004804"/>
    </source>
</evidence>
<feature type="binding site" evidence="7">
    <location>
        <position position="204"/>
    </location>
    <ligand>
        <name>substrate</name>
    </ligand>
</feature>
<organism evidence="11 12">
    <name type="scientific">Cohnella soli</name>
    <dbReference type="NCBI Taxonomy" id="425005"/>
    <lineage>
        <taxon>Bacteria</taxon>
        <taxon>Bacillati</taxon>
        <taxon>Bacillota</taxon>
        <taxon>Bacilli</taxon>
        <taxon>Bacillales</taxon>
        <taxon>Paenibacillaceae</taxon>
        <taxon>Cohnella</taxon>
    </lineage>
</organism>
<keyword evidence="6 7" id="KW-0627">Porphyrin biosynthesis</keyword>
<evidence type="ECO:0000256" key="9">
    <source>
        <dbReference type="RuleBase" id="RU004169"/>
    </source>
</evidence>
<keyword evidence="5 7" id="KW-0456">Lyase</keyword>
<feature type="binding site" evidence="7">
    <location>
        <position position="149"/>
    </location>
    <ligand>
        <name>substrate</name>
    </ligand>
</feature>
<accession>A0ABW0I1T4</accession>
<comment type="caution">
    <text evidence="11">The sequence shown here is derived from an EMBL/GenBank/DDBJ whole genome shotgun (WGS) entry which is preliminary data.</text>
</comment>
<feature type="binding site" evidence="7">
    <location>
        <begin position="25"/>
        <end position="29"/>
    </location>
    <ligand>
        <name>substrate</name>
    </ligand>
</feature>
<feature type="binding site" evidence="7">
    <location>
        <position position="74"/>
    </location>
    <ligand>
        <name>substrate</name>
    </ligand>
</feature>
<evidence type="ECO:0000256" key="7">
    <source>
        <dbReference type="HAMAP-Rule" id="MF_00218"/>
    </source>
</evidence>
<dbReference type="RefSeq" id="WP_378136324.1">
    <property type="nucleotide sequence ID" value="NZ_JBHSMI010000029.1"/>
</dbReference>
<evidence type="ECO:0000256" key="5">
    <source>
        <dbReference type="ARBA" id="ARBA00023239"/>
    </source>
</evidence>
<protein>
    <recommendedName>
        <fullName evidence="3 7">Uroporphyrinogen decarboxylase</fullName>
        <shortName evidence="7">UPD</shortName>
        <shortName evidence="7">URO-D</shortName>
        <ecNumber evidence="3 7">4.1.1.37</ecNumber>
    </recommendedName>
</protein>
<gene>
    <name evidence="7 11" type="primary">hemE</name>
    <name evidence="11" type="ORF">ACFPOF_21105</name>
</gene>
<comment type="pathway">
    <text evidence="1 7 8">Porphyrin-containing compound metabolism; protoporphyrin-IX biosynthesis; coproporphyrinogen-III from 5-aminolevulinate: step 4/4.</text>
</comment>
<feature type="site" description="Transition state stabilizer" evidence="7">
    <location>
        <position position="74"/>
    </location>
</feature>
<dbReference type="Pfam" id="PF01208">
    <property type="entry name" value="URO-D"/>
    <property type="match status" value="1"/>
</dbReference>
<dbReference type="PANTHER" id="PTHR21091">
    <property type="entry name" value="METHYLTETRAHYDROFOLATE:HOMOCYSTEINE METHYLTRANSFERASE RELATED"/>
    <property type="match status" value="1"/>
</dbReference>
<feature type="domain" description="Uroporphyrinogen decarboxylase (URO-D)" evidence="10">
    <location>
        <begin position="20"/>
        <end position="29"/>
    </location>
</feature>
<sequence length="351" mass="39316">MIENDLFLRACRGEATERVPVWYMRQAGRYDPDYRKIKEKYSLLEICKQPELAAEVTMMPVHKLGVDAAILYSDIMNPVASIGIDFDIVKDIGPVIHNPVRSAQDVERLTPIEVERDLSHVIETIRHLDRELKVPLITFAGAPFTLASYIIEGRPSKSYIRTKTLMYSEPAIWHSLMGKLADMAASYLRAHIAAGAKAVQLFDSWVGALAPHDFRTFVLPHVESIFAKLSDLDAPKIYFPGVSSGELLPHLTELQANVVGLDWRVSPSEGRRRTGGKFAVQGNLDPYVLTAPQEVIHEHARRILDEGMQQPGFIFNLGHGLYPEASLEKLKVLTDYVHEYSADRMATGVQG</sequence>
<dbReference type="Proteomes" id="UP001596113">
    <property type="component" value="Unassembled WGS sequence"/>
</dbReference>
<comment type="function">
    <text evidence="7">Catalyzes the decarboxylation of four acetate groups of uroporphyrinogen-III to yield coproporphyrinogen-III.</text>
</comment>
<evidence type="ECO:0000256" key="2">
    <source>
        <dbReference type="ARBA" id="ARBA00009935"/>
    </source>
</evidence>
<feature type="binding site" evidence="7">
    <location>
        <position position="319"/>
    </location>
    <ligand>
        <name>substrate</name>
    </ligand>
</feature>
<dbReference type="SUPFAM" id="SSF51726">
    <property type="entry name" value="UROD/MetE-like"/>
    <property type="match status" value="1"/>
</dbReference>
<dbReference type="NCBIfam" id="TIGR01464">
    <property type="entry name" value="hemE"/>
    <property type="match status" value="1"/>
</dbReference>
<evidence type="ECO:0000256" key="6">
    <source>
        <dbReference type="ARBA" id="ARBA00023244"/>
    </source>
</evidence>
<dbReference type="HAMAP" id="MF_00218">
    <property type="entry name" value="URO_D"/>
    <property type="match status" value="1"/>
</dbReference>
<dbReference type="EC" id="4.1.1.37" evidence="3 7"/>
<comment type="subunit">
    <text evidence="7">Homodimer.</text>
</comment>